<dbReference type="Pfam" id="PF01705">
    <property type="entry name" value="CX"/>
    <property type="match status" value="1"/>
</dbReference>
<dbReference type="PANTHER" id="PTHR47520">
    <property type="entry name" value="CX DOMAIN-CONTAINING PROTEIN-RELATED"/>
    <property type="match status" value="1"/>
</dbReference>
<dbReference type="Proteomes" id="UP000267096">
    <property type="component" value="Unassembled WGS sequence"/>
</dbReference>
<proteinExistence type="predicted"/>
<name>A0A0M3IY44_ANISI</name>
<gene>
    <name evidence="2" type="ORF">ASIM_LOCUS73</name>
</gene>
<evidence type="ECO:0000313" key="4">
    <source>
        <dbReference type="WBParaSite" id="ASIM_0000015801-mRNA-1"/>
    </source>
</evidence>
<evidence type="ECO:0000313" key="3">
    <source>
        <dbReference type="Proteomes" id="UP000267096"/>
    </source>
</evidence>
<protein>
    <submittedName>
        <fullName evidence="4">CX domain-containing protein</fullName>
    </submittedName>
</protein>
<evidence type="ECO:0000313" key="2">
    <source>
        <dbReference type="EMBL" id="VDK17339.1"/>
    </source>
</evidence>
<reference evidence="2 3" key="2">
    <citation type="submission" date="2018-11" db="EMBL/GenBank/DDBJ databases">
        <authorList>
            <consortium name="Pathogen Informatics"/>
        </authorList>
    </citation>
    <scope>NUCLEOTIDE SEQUENCE [LARGE SCALE GENOMIC DNA]</scope>
</reference>
<dbReference type="InterPro" id="IPR002619">
    <property type="entry name" value="CX"/>
</dbReference>
<evidence type="ECO:0000259" key="1">
    <source>
        <dbReference type="Pfam" id="PF01705"/>
    </source>
</evidence>
<sequence>MMFVFFADGYRTFSNFRWNHRPYYWGSSYYPQSMSRSNMCRMPIDASDPKFGNVYFEDGSSRPKEIVWSCGYNEDCCGYECCPSRGGGWGYGGAASSWRFGLGYVITFLIVVHRF</sequence>
<reference evidence="4" key="1">
    <citation type="submission" date="2017-02" db="UniProtKB">
        <authorList>
            <consortium name="WormBaseParasite"/>
        </authorList>
    </citation>
    <scope>IDENTIFICATION</scope>
</reference>
<organism evidence="4">
    <name type="scientific">Anisakis simplex</name>
    <name type="common">Herring worm</name>
    <dbReference type="NCBI Taxonomy" id="6269"/>
    <lineage>
        <taxon>Eukaryota</taxon>
        <taxon>Metazoa</taxon>
        <taxon>Ecdysozoa</taxon>
        <taxon>Nematoda</taxon>
        <taxon>Chromadorea</taxon>
        <taxon>Rhabditida</taxon>
        <taxon>Spirurina</taxon>
        <taxon>Ascaridomorpha</taxon>
        <taxon>Ascaridoidea</taxon>
        <taxon>Anisakidae</taxon>
        <taxon>Anisakis</taxon>
        <taxon>Anisakis simplex complex</taxon>
    </lineage>
</organism>
<dbReference type="OrthoDB" id="5873947at2759"/>
<dbReference type="WBParaSite" id="ASIM_0000015801-mRNA-1">
    <property type="protein sequence ID" value="ASIM_0000015801-mRNA-1"/>
    <property type="gene ID" value="ASIM_0000015801"/>
</dbReference>
<dbReference type="PANTHER" id="PTHR47520:SF11">
    <property type="entry name" value="CX DOMAIN-CONTAINING PROTEIN"/>
    <property type="match status" value="1"/>
</dbReference>
<feature type="domain" description="CX" evidence="1">
    <location>
        <begin position="23"/>
        <end position="82"/>
    </location>
</feature>
<keyword evidence="3" id="KW-1185">Reference proteome</keyword>
<dbReference type="AlphaFoldDB" id="A0A0M3IY44"/>
<accession>A0A0M3IY44</accession>
<dbReference type="EMBL" id="UYRR01000017">
    <property type="protein sequence ID" value="VDK17339.1"/>
    <property type="molecule type" value="Genomic_DNA"/>
</dbReference>